<evidence type="ECO:0000256" key="8">
    <source>
        <dbReference type="SAM" id="SignalP"/>
    </source>
</evidence>
<feature type="chain" id="PRO_5012036405" description="Transporter" evidence="8">
    <location>
        <begin position="24"/>
        <end position="454"/>
    </location>
</feature>
<dbReference type="InterPro" id="IPR003423">
    <property type="entry name" value="OMP_efflux"/>
</dbReference>
<sequence>MNRKLINSLVGGCIVLTVASASADPVEQPLPSSFEEALRFALSSRDEVAIEDLNVVRSRARVAEAKGAFSPSLDYSSQMQRVRSYDEFSGLEVNGKLNNTNIPIQVKSTTPAYQLGSALELSYRIYSGGARTARVDEAEAEMSNARAHQGVARKKVAQEVSSAYWGMQKAQLALERADQKLVLARAESDEFTMRLQKRLVAPVDRELKLLAVQKAEVEQRNASHNLHDARSRYVLSLGLVPGRSLQARMPPVSEQAGLLSVQSLFEALDLVQDSQSRTILSEMEAAKARVEYAKSDYRPSVDLVARYAGLGRADTGLGGAYDGFGRDKASLAIQLRWNIFDGGQKDQRVVQAVAVYNQARIRLEKLRRDGEMEWQEALSRQAEAVEAIRLANEQLALANTQLRIAQQRFVAQAISATQLTAARFAVHDAKVTIAISEIDHLLAQVAVQLARTSR</sequence>
<dbReference type="Proteomes" id="UP000214747">
    <property type="component" value="Unassembled WGS sequence"/>
</dbReference>
<protein>
    <recommendedName>
        <fullName evidence="11">Transporter</fullName>
    </recommendedName>
</protein>
<dbReference type="Pfam" id="PF02321">
    <property type="entry name" value="OEP"/>
    <property type="match status" value="2"/>
</dbReference>
<keyword evidence="7" id="KW-0998">Cell outer membrane</keyword>
<evidence type="ECO:0000256" key="4">
    <source>
        <dbReference type="ARBA" id="ARBA00022452"/>
    </source>
</evidence>
<dbReference type="GO" id="GO:0015288">
    <property type="term" value="F:porin activity"/>
    <property type="evidence" value="ECO:0007669"/>
    <property type="project" value="TreeGrafter"/>
</dbReference>
<keyword evidence="4" id="KW-1134">Transmembrane beta strand</keyword>
<dbReference type="EMBL" id="NJGV01000001">
    <property type="protein sequence ID" value="OWY36558.1"/>
    <property type="molecule type" value="Genomic_DNA"/>
</dbReference>
<comment type="subcellular location">
    <subcellularLocation>
        <location evidence="1">Cell outer membrane</location>
    </subcellularLocation>
</comment>
<name>A0A225SZR5_9BURK</name>
<dbReference type="PANTHER" id="PTHR30026:SF20">
    <property type="entry name" value="OUTER MEMBRANE PROTEIN TOLC"/>
    <property type="match status" value="1"/>
</dbReference>
<keyword evidence="8" id="KW-0732">Signal</keyword>
<proteinExistence type="inferred from homology"/>
<evidence type="ECO:0000256" key="3">
    <source>
        <dbReference type="ARBA" id="ARBA00022448"/>
    </source>
</evidence>
<dbReference type="GO" id="GO:1990281">
    <property type="term" value="C:efflux pump complex"/>
    <property type="evidence" value="ECO:0007669"/>
    <property type="project" value="TreeGrafter"/>
</dbReference>
<evidence type="ECO:0000256" key="2">
    <source>
        <dbReference type="ARBA" id="ARBA00007613"/>
    </source>
</evidence>
<dbReference type="SUPFAM" id="SSF56954">
    <property type="entry name" value="Outer membrane efflux proteins (OEP)"/>
    <property type="match status" value="1"/>
</dbReference>
<keyword evidence="3" id="KW-0813">Transport</keyword>
<dbReference type="PANTHER" id="PTHR30026">
    <property type="entry name" value="OUTER MEMBRANE PROTEIN TOLC"/>
    <property type="match status" value="1"/>
</dbReference>
<dbReference type="AlphaFoldDB" id="A0A225SZR5"/>
<evidence type="ECO:0008006" key="11">
    <source>
        <dbReference type="Google" id="ProtNLM"/>
    </source>
</evidence>
<evidence type="ECO:0000313" key="10">
    <source>
        <dbReference type="Proteomes" id="UP000214747"/>
    </source>
</evidence>
<organism evidence="9 10">
    <name type="scientific">Herbaspirillum aquaticum</name>
    <dbReference type="NCBI Taxonomy" id="568783"/>
    <lineage>
        <taxon>Bacteria</taxon>
        <taxon>Pseudomonadati</taxon>
        <taxon>Pseudomonadota</taxon>
        <taxon>Betaproteobacteria</taxon>
        <taxon>Burkholderiales</taxon>
        <taxon>Oxalobacteraceae</taxon>
        <taxon>Herbaspirillum</taxon>
    </lineage>
</organism>
<reference evidence="9 10" key="1">
    <citation type="journal article" date="2010" name="Int. J. Syst. Evol. Microbiol.">
        <title>Reclassification of Herbaspirillum putei as a later heterotypic synonym of Herbaspirillum huttiense, with the description of H. huttiense subsp. huttiense subsp. nov. and H. huttiense subsp. putei subsp. nov., comb. nov., and description of Herbaspirillum aquaticum sp. nov.</title>
        <authorList>
            <person name="Dobritsa A.P."/>
            <person name="Reddy M.C."/>
            <person name="Samadpour M."/>
        </authorList>
    </citation>
    <scope>NUCLEOTIDE SEQUENCE [LARGE SCALE GENOMIC DNA]</scope>
    <source>
        <strain evidence="9 10">IEH 4430</strain>
    </source>
</reference>
<dbReference type="GO" id="GO:0015562">
    <property type="term" value="F:efflux transmembrane transporter activity"/>
    <property type="evidence" value="ECO:0007669"/>
    <property type="project" value="InterPro"/>
</dbReference>
<evidence type="ECO:0000256" key="5">
    <source>
        <dbReference type="ARBA" id="ARBA00022692"/>
    </source>
</evidence>
<feature type="signal peptide" evidence="8">
    <location>
        <begin position="1"/>
        <end position="23"/>
    </location>
</feature>
<evidence type="ECO:0000256" key="7">
    <source>
        <dbReference type="ARBA" id="ARBA00023237"/>
    </source>
</evidence>
<comment type="caution">
    <text evidence="9">The sequence shown here is derived from an EMBL/GenBank/DDBJ whole genome shotgun (WGS) entry which is preliminary data.</text>
</comment>
<gene>
    <name evidence="9" type="ORF">CEJ45_00175</name>
</gene>
<dbReference type="RefSeq" id="WP_088753268.1">
    <property type="nucleotide sequence ID" value="NZ_JARJFG010000001.1"/>
</dbReference>
<comment type="similarity">
    <text evidence="2">Belongs to the outer membrane factor (OMF) (TC 1.B.17) family.</text>
</comment>
<keyword evidence="5" id="KW-0812">Transmembrane</keyword>
<evidence type="ECO:0000256" key="1">
    <source>
        <dbReference type="ARBA" id="ARBA00004442"/>
    </source>
</evidence>
<keyword evidence="10" id="KW-1185">Reference proteome</keyword>
<evidence type="ECO:0000313" key="9">
    <source>
        <dbReference type="EMBL" id="OWY36558.1"/>
    </source>
</evidence>
<accession>A0A225SZR5</accession>
<dbReference type="InterPro" id="IPR051906">
    <property type="entry name" value="TolC-like"/>
</dbReference>
<dbReference type="GO" id="GO:0009279">
    <property type="term" value="C:cell outer membrane"/>
    <property type="evidence" value="ECO:0007669"/>
    <property type="project" value="UniProtKB-SubCell"/>
</dbReference>
<evidence type="ECO:0000256" key="6">
    <source>
        <dbReference type="ARBA" id="ARBA00023136"/>
    </source>
</evidence>
<keyword evidence="6" id="KW-0472">Membrane</keyword>
<dbReference type="Gene3D" id="1.20.1600.10">
    <property type="entry name" value="Outer membrane efflux proteins (OEP)"/>
    <property type="match status" value="1"/>
</dbReference>